<dbReference type="PANTHER" id="PTHR45527">
    <property type="entry name" value="NONRIBOSOMAL PEPTIDE SYNTHETASE"/>
    <property type="match status" value="1"/>
</dbReference>
<sequence length="582" mass="60265">VEVSYAELDAAANRLAGYLRGAGVGAESVVGLCLPSGVQMITAILGVWKAGAAYLPIDGRLPGERIAFMLADSGALLVLADRDMAGLLAGDAGGVLAGSSVGVRVVVLDEQLTADYPGTPLDAVVDPAGVAYVIYTSGSTGAPKGVAVTHGSLANYVGSVSDRLGWSGAGTRYGLLQPQVTDLGNTVVFISLATGGVLHVLDPEAVTDPEAVAGYLAEHRIDHVKAVPSHLAALTAAAGVERILPARSLVLGGEAAPAAWVADLVAVAGDRRVFNHYGPTEATIGIATTELSADTLAGGVVPVGTPIANTRLYVLDEALNPVPAGVVGELYAAGASLARGYVGRPGLTGERFVACPFGSGERMYRTGDLAKWTPDGQVVFAGRADEQVKIRGFRIEPGEIEAALLAHPEVAQAAVVAREDTPGDKRLIAYVVSADGDTVDDGLRDYLARELPDYMVPAAVVTLPELPLTANGKLNRKALPAPDHAAAKTAGRAPANEREALLCEVFAQVLELESVGVDDNFFELGGHSLLAIRLLSRIRASLSVEVKIRTLFESPTPAQLAANLGTEKSARPALRPMRKENQ</sequence>
<dbReference type="GO" id="GO:0044550">
    <property type="term" value="P:secondary metabolite biosynthetic process"/>
    <property type="evidence" value="ECO:0007669"/>
    <property type="project" value="TreeGrafter"/>
</dbReference>
<dbReference type="Gene3D" id="3.40.50.1820">
    <property type="entry name" value="alpha/beta hydrolase"/>
    <property type="match status" value="1"/>
</dbReference>
<dbReference type="Pfam" id="PF00550">
    <property type="entry name" value="PP-binding"/>
    <property type="match status" value="1"/>
</dbReference>
<dbReference type="PROSITE" id="PS00455">
    <property type="entry name" value="AMP_BINDING"/>
    <property type="match status" value="1"/>
</dbReference>
<dbReference type="FunFam" id="2.30.38.10:FF:000001">
    <property type="entry name" value="Non-ribosomal peptide synthetase PvdI"/>
    <property type="match status" value="1"/>
</dbReference>
<feature type="non-terminal residue" evidence="6">
    <location>
        <position position="1"/>
    </location>
</feature>
<dbReference type="CDD" id="cd05930">
    <property type="entry name" value="A_NRPS"/>
    <property type="match status" value="1"/>
</dbReference>
<reference evidence="6 7" key="1">
    <citation type="submission" date="2019-05" db="EMBL/GenBank/DDBJ databases">
        <title>Draft genome sequence of Nonomuraea turkmeniaca DSM 43926.</title>
        <authorList>
            <person name="Saricaoglu S."/>
            <person name="Isik K."/>
        </authorList>
    </citation>
    <scope>NUCLEOTIDE SEQUENCE [LARGE SCALE GENOMIC DNA]</scope>
    <source>
        <strain evidence="6 7">DSM 43926</strain>
    </source>
</reference>
<comment type="caution">
    <text evidence="6">The sequence shown here is derived from an EMBL/GenBank/DDBJ whole genome shotgun (WGS) entry which is preliminary data.</text>
</comment>
<dbReference type="SMART" id="SM00823">
    <property type="entry name" value="PKS_PP"/>
    <property type="match status" value="1"/>
</dbReference>
<dbReference type="EMBL" id="VCKY01000451">
    <property type="protein sequence ID" value="TMR04944.1"/>
    <property type="molecule type" value="Genomic_DNA"/>
</dbReference>
<dbReference type="AlphaFoldDB" id="A0A5S4EUT9"/>
<dbReference type="Gene3D" id="3.40.50.980">
    <property type="match status" value="2"/>
</dbReference>
<dbReference type="GO" id="GO:0043041">
    <property type="term" value="P:amino acid activation for nonribosomal peptide biosynthetic process"/>
    <property type="evidence" value="ECO:0007669"/>
    <property type="project" value="TreeGrafter"/>
</dbReference>
<dbReference type="GO" id="GO:0072330">
    <property type="term" value="P:monocarboxylic acid biosynthetic process"/>
    <property type="evidence" value="ECO:0007669"/>
    <property type="project" value="UniProtKB-ARBA"/>
</dbReference>
<dbReference type="Gene3D" id="2.30.38.10">
    <property type="entry name" value="Luciferase, Domain 3"/>
    <property type="match status" value="1"/>
</dbReference>
<dbReference type="InterPro" id="IPR020845">
    <property type="entry name" value="AMP-binding_CS"/>
</dbReference>
<proteinExistence type="predicted"/>
<evidence type="ECO:0000313" key="6">
    <source>
        <dbReference type="EMBL" id="TMR04944.1"/>
    </source>
</evidence>
<dbReference type="InterPro" id="IPR010071">
    <property type="entry name" value="AA_adenyl_dom"/>
</dbReference>
<dbReference type="PANTHER" id="PTHR45527:SF1">
    <property type="entry name" value="FATTY ACID SYNTHASE"/>
    <property type="match status" value="1"/>
</dbReference>
<evidence type="ECO:0000256" key="3">
    <source>
        <dbReference type="ARBA" id="ARBA00022553"/>
    </source>
</evidence>
<dbReference type="InterPro" id="IPR009081">
    <property type="entry name" value="PP-bd_ACP"/>
</dbReference>
<dbReference type="InterPro" id="IPR036736">
    <property type="entry name" value="ACP-like_sf"/>
</dbReference>
<comment type="cofactor">
    <cofactor evidence="1">
        <name>pantetheine 4'-phosphate</name>
        <dbReference type="ChEBI" id="CHEBI:47942"/>
    </cofactor>
</comment>
<evidence type="ECO:0000256" key="2">
    <source>
        <dbReference type="ARBA" id="ARBA00022450"/>
    </source>
</evidence>
<feature type="region of interest" description="Disordered" evidence="4">
    <location>
        <begin position="562"/>
        <end position="582"/>
    </location>
</feature>
<organism evidence="6 7">
    <name type="scientific">Nonomuraea turkmeniaca</name>
    <dbReference type="NCBI Taxonomy" id="103838"/>
    <lineage>
        <taxon>Bacteria</taxon>
        <taxon>Bacillati</taxon>
        <taxon>Actinomycetota</taxon>
        <taxon>Actinomycetes</taxon>
        <taxon>Streptosporangiales</taxon>
        <taxon>Streptosporangiaceae</taxon>
        <taxon>Nonomuraea</taxon>
    </lineage>
</organism>
<keyword evidence="2" id="KW-0596">Phosphopantetheine</keyword>
<dbReference type="Pfam" id="PF13193">
    <property type="entry name" value="AMP-binding_C"/>
    <property type="match status" value="1"/>
</dbReference>
<gene>
    <name evidence="6" type="ORF">ETD86_53430</name>
</gene>
<evidence type="ECO:0000256" key="4">
    <source>
        <dbReference type="SAM" id="MobiDB-lite"/>
    </source>
</evidence>
<dbReference type="GO" id="GO:0005737">
    <property type="term" value="C:cytoplasm"/>
    <property type="evidence" value="ECO:0007669"/>
    <property type="project" value="TreeGrafter"/>
</dbReference>
<keyword evidence="7" id="KW-1185">Reference proteome</keyword>
<dbReference type="SUPFAM" id="SSF47336">
    <property type="entry name" value="ACP-like"/>
    <property type="match status" value="1"/>
</dbReference>
<dbReference type="InterPro" id="IPR000873">
    <property type="entry name" value="AMP-dep_synth/lig_dom"/>
</dbReference>
<dbReference type="SUPFAM" id="SSF56801">
    <property type="entry name" value="Acetyl-CoA synthetase-like"/>
    <property type="match status" value="1"/>
</dbReference>
<dbReference type="GO" id="GO:0031177">
    <property type="term" value="F:phosphopantetheine binding"/>
    <property type="evidence" value="ECO:0007669"/>
    <property type="project" value="InterPro"/>
</dbReference>
<dbReference type="RefSeq" id="WP_138674238.1">
    <property type="nucleotide sequence ID" value="NZ_VCKY01000451.1"/>
</dbReference>
<dbReference type="NCBIfam" id="TIGR01733">
    <property type="entry name" value="AA-adenyl-dom"/>
    <property type="match status" value="1"/>
</dbReference>
<evidence type="ECO:0000259" key="5">
    <source>
        <dbReference type="PROSITE" id="PS50075"/>
    </source>
</evidence>
<dbReference type="FunFam" id="3.40.50.980:FF:000001">
    <property type="entry name" value="Non-ribosomal peptide synthetase"/>
    <property type="match status" value="1"/>
</dbReference>
<protein>
    <submittedName>
        <fullName evidence="6">Amino acid adenylation domain-containing protein</fullName>
    </submittedName>
</protein>
<dbReference type="InterPro" id="IPR006162">
    <property type="entry name" value="Ppantetheine_attach_site"/>
</dbReference>
<evidence type="ECO:0000256" key="1">
    <source>
        <dbReference type="ARBA" id="ARBA00001957"/>
    </source>
</evidence>
<dbReference type="OrthoDB" id="2472181at2"/>
<accession>A0A5S4EUT9</accession>
<dbReference type="Pfam" id="PF00501">
    <property type="entry name" value="AMP-binding"/>
    <property type="match status" value="1"/>
</dbReference>
<keyword evidence="3" id="KW-0597">Phosphoprotein</keyword>
<dbReference type="InterPro" id="IPR045851">
    <property type="entry name" value="AMP-bd_C_sf"/>
</dbReference>
<dbReference type="Proteomes" id="UP000309128">
    <property type="component" value="Unassembled WGS sequence"/>
</dbReference>
<dbReference type="PROSITE" id="PS50075">
    <property type="entry name" value="CARRIER"/>
    <property type="match status" value="1"/>
</dbReference>
<dbReference type="FunFam" id="1.10.1200.10:FF:000016">
    <property type="entry name" value="Non-ribosomal peptide synthase"/>
    <property type="match status" value="1"/>
</dbReference>
<dbReference type="FunFam" id="3.30.300.30:FF:000010">
    <property type="entry name" value="Enterobactin synthetase component F"/>
    <property type="match status" value="1"/>
</dbReference>
<dbReference type="InterPro" id="IPR025110">
    <property type="entry name" value="AMP-bd_C"/>
</dbReference>
<feature type="domain" description="Carrier" evidence="5">
    <location>
        <begin position="493"/>
        <end position="568"/>
    </location>
</feature>
<dbReference type="Gene3D" id="3.30.300.30">
    <property type="match status" value="1"/>
</dbReference>
<evidence type="ECO:0000313" key="7">
    <source>
        <dbReference type="Proteomes" id="UP000309128"/>
    </source>
</evidence>
<name>A0A5S4EUT9_9ACTN</name>
<dbReference type="InterPro" id="IPR020806">
    <property type="entry name" value="PKS_PP-bd"/>
</dbReference>
<dbReference type="InterPro" id="IPR029058">
    <property type="entry name" value="AB_hydrolase_fold"/>
</dbReference>
<dbReference type="PROSITE" id="PS00012">
    <property type="entry name" value="PHOSPHOPANTETHEINE"/>
    <property type="match status" value="1"/>
</dbReference>